<proteinExistence type="predicted"/>
<comment type="caution">
    <text evidence="2">The sequence shown here is derived from an EMBL/GenBank/DDBJ whole genome shotgun (WGS) entry which is preliminary data.</text>
</comment>
<evidence type="ECO:0000313" key="3">
    <source>
        <dbReference type="Proteomes" id="UP001159042"/>
    </source>
</evidence>
<dbReference type="Gene3D" id="3.60.10.10">
    <property type="entry name" value="Endonuclease/exonuclease/phosphatase"/>
    <property type="match status" value="1"/>
</dbReference>
<gene>
    <name evidence="2" type="ORF">NQ315_014728</name>
</gene>
<dbReference type="Pfam" id="PF03372">
    <property type="entry name" value="Exo_endo_phos"/>
    <property type="match status" value="1"/>
</dbReference>
<dbReference type="SUPFAM" id="SSF56219">
    <property type="entry name" value="DNase I-like"/>
    <property type="match status" value="1"/>
</dbReference>
<name>A0AAV8VDH7_9CUCU</name>
<sequence>MLTNRSVDVAVITETRLNTNTRLNIRGYHIYRGDRLGRPGRGVAILVRKNVPHIPMPRLNIEPENLSIQLKDNTILRALYNNPRHVITNAEYDEMFSGPRTLVVGDLNARHVVWYNHRNNRNAPDTLTHYTFNRSRPTFLDIVVNKNYPHNQNPTTLTDLSSDRNPVLMSLSKTETHYLDRQIYDYRTTNWRTYRNYLNRTCVTRNTIQTRRDIDEQVHALTEAIIHARNITTEQKTIRQKEKRNP</sequence>
<evidence type="ECO:0000313" key="2">
    <source>
        <dbReference type="EMBL" id="KAJ8912361.1"/>
    </source>
</evidence>
<dbReference type="InterPro" id="IPR036691">
    <property type="entry name" value="Endo/exonu/phosph_ase_sf"/>
</dbReference>
<feature type="domain" description="Endonuclease/exonuclease/phosphatase" evidence="1">
    <location>
        <begin position="5"/>
        <end position="139"/>
    </location>
</feature>
<reference evidence="2 3" key="1">
    <citation type="journal article" date="2023" name="Insect Mol. Biol.">
        <title>Genome sequencing provides insights into the evolution of gene families encoding plant cell wall-degrading enzymes in longhorned beetles.</title>
        <authorList>
            <person name="Shin N.R."/>
            <person name="Okamura Y."/>
            <person name="Kirsch R."/>
            <person name="Pauchet Y."/>
        </authorList>
    </citation>
    <scope>NUCLEOTIDE SEQUENCE [LARGE SCALE GENOMIC DNA]</scope>
    <source>
        <strain evidence="2">EAD_L_NR</strain>
    </source>
</reference>
<evidence type="ECO:0000259" key="1">
    <source>
        <dbReference type="Pfam" id="PF03372"/>
    </source>
</evidence>
<dbReference type="EMBL" id="JANEYG010000132">
    <property type="protein sequence ID" value="KAJ8912361.1"/>
    <property type="molecule type" value="Genomic_DNA"/>
</dbReference>
<organism evidence="2 3">
    <name type="scientific">Exocentrus adspersus</name>
    <dbReference type="NCBI Taxonomy" id="1586481"/>
    <lineage>
        <taxon>Eukaryota</taxon>
        <taxon>Metazoa</taxon>
        <taxon>Ecdysozoa</taxon>
        <taxon>Arthropoda</taxon>
        <taxon>Hexapoda</taxon>
        <taxon>Insecta</taxon>
        <taxon>Pterygota</taxon>
        <taxon>Neoptera</taxon>
        <taxon>Endopterygota</taxon>
        <taxon>Coleoptera</taxon>
        <taxon>Polyphaga</taxon>
        <taxon>Cucujiformia</taxon>
        <taxon>Chrysomeloidea</taxon>
        <taxon>Cerambycidae</taxon>
        <taxon>Lamiinae</taxon>
        <taxon>Acanthocinini</taxon>
        <taxon>Exocentrus</taxon>
    </lineage>
</organism>
<dbReference type="AlphaFoldDB" id="A0AAV8VDH7"/>
<protein>
    <recommendedName>
        <fullName evidence="1">Endonuclease/exonuclease/phosphatase domain-containing protein</fullName>
    </recommendedName>
</protein>
<dbReference type="Proteomes" id="UP001159042">
    <property type="component" value="Unassembled WGS sequence"/>
</dbReference>
<dbReference type="InterPro" id="IPR005135">
    <property type="entry name" value="Endo/exonuclease/phosphatase"/>
</dbReference>
<accession>A0AAV8VDH7</accession>
<keyword evidence="3" id="KW-1185">Reference proteome</keyword>